<protein>
    <submittedName>
        <fullName evidence="3">Uncharacterized protein</fullName>
    </submittedName>
</protein>
<dbReference type="EMBL" id="CBFJ010000158">
    <property type="protein sequence ID" value="CDC48012.1"/>
    <property type="molecule type" value="Genomic_DNA"/>
</dbReference>
<feature type="signal peptide" evidence="2">
    <location>
        <begin position="1"/>
        <end position="29"/>
    </location>
</feature>
<keyword evidence="2" id="KW-0732">Signal</keyword>
<feature type="chain" id="PRO_5004418946" evidence="2">
    <location>
        <begin position="30"/>
        <end position="451"/>
    </location>
</feature>
<name>R6SN77_9FIRM</name>
<evidence type="ECO:0000313" key="3">
    <source>
        <dbReference type="EMBL" id="CDC48012.1"/>
    </source>
</evidence>
<accession>R6SN77</accession>
<keyword evidence="1" id="KW-1133">Transmembrane helix</keyword>
<reference evidence="3" key="1">
    <citation type="submission" date="2012-11" db="EMBL/GenBank/DDBJ databases">
        <title>Dependencies among metagenomic species, viruses, plasmids and units of genetic variation.</title>
        <authorList>
            <person name="Nielsen H.B."/>
            <person name="Almeida M."/>
            <person name="Juncker A.S."/>
            <person name="Rasmussen S."/>
            <person name="Li J."/>
            <person name="Sunagawa S."/>
            <person name="Plichta D."/>
            <person name="Gautier L."/>
            <person name="Le Chatelier E."/>
            <person name="Peletier E."/>
            <person name="Bonde I."/>
            <person name="Nielsen T."/>
            <person name="Manichanh C."/>
            <person name="Arumugam M."/>
            <person name="Batto J."/>
            <person name="Santos M.B.Q.D."/>
            <person name="Blom N."/>
            <person name="Borruel N."/>
            <person name="Burgdorf K.S."/>
            <person name="Boumezbeur F."/>
            <person name="Casellas F."/>
            <person name="Dore J."/>
            <person name="Guarner F."/>
            <person name="Hansen T."/>
            <person name="Hildebrand F."/>
            <person name="Kaas R.S."/>
            <person name="Kennedy S."/>
            <person name="Kristiansen K."/>
            <person name="Kultima J.R."/>
            <person name="Leonard P."/>
            <person name="Levenez F."/>
            <person name="Lund O."/>
            <person name="Moumen B."/>
            <person name="Le Paslier D."/>
            <person name="Pons N."/>
            <person name="Pedersen O."/>
            <person name="Prifti E."/>
            <person name="Qin J."/>
            <person name="Raes J."/>
            <person name="Tap J."/>
            <person name="Tims S."/>
            <person name="Ussery D.W."/>
            <person name="Yamada T."/>
            <person name="MetaHit consortium"/>
            <person name="Renault P."/>
            <person name="Sicheritz-Ponten T."/>
            <person name="Bork P."/>
            <person name="Wang J."/>
            <person name="Brunak S."/>
            <person name="Ehrlich S.D."/>
        </authorList>
    </citation>
    <scope>NUCLEOTIDE SEQUENCE [LARGE SCALE GENOMIC DNA]</scope>
</reference>
<feature type="transmembrane region" description="Helical" evidence="1">
    <location>
        <begin position="412"/>
        <end position="437"/>
    </location>
</feature>
<evidence type="ECO:0000313" key="4">
    <source>
        <dbReference type="Proteomes" id="UP000018142"/>
    </source>
</evidence>
<sequence length="451" mass="49471">MKIKTMYKAILSLAVCLTTMLVISVTVSAAEYEEIKMDVEYRIENAASYSTDEITYKFNSPYKGTVRIDINLNGEPSKVGWYNALFYFYDSNGNLVYSRNCSAFDGEIGNAYGDATAAYVNEITEKCAGSIYYYAEKGNNYIKICEYINRNVTGTIKISHEHSYSGTVTSESTCTKKGSIKYTCDCGDSYTEEIPLKSHNEVTDYGKAATCTETGLTDGSHCSVCKKVLVAQSEIPKTNHEYNASYKVIKDATCTEKGTIRYYCICGKTKDEELPLAEHEAVIDKAVAATCTKEGKTQGSHCDICNKVIIPQETVPKTDHIAVTDKAVAPTCVNSGKTEGSHCSVCKKVLKEQETIAATGKHKLKHIAEKKATESSSAVQEHWKCSVCDQLFADEKGTIPYKQLLVKDETPLMLIIGISVGALLLIGGAVTVIILILKKKSGKNTDIMGRY</sequence>
<keyword evidence="1" id="KW-0812">Transmembrane</keyword>
<dbReference type="AlphaFoldDB" id="R6SN77"/>
<dbReference type="Proteomes" id="UP000018142">
    <property type="component" value="Unassembled WGS sequence"/>
</dbReference>
<evidence type="ECO:0000256" key="2">
    <source>
        <dbReference type="SAM" id="SignalP"/>
    </source>
</evidence>
<proteinExistence type="predicted"/>
<comment type="caution">
    <text evidence="3">The sequence shown here is derived from an EMBL/GenBank/DDBJ whole genome shotgun (WGS) entry which is preliminary data.</text>
</comment>
<gene>
    <name evidence="3" type="ORF">BN788_00259</name>
</gene>
<keyword evidence="1" id="KW-0472">Membrane</keyword>
<organism evidence="3 4">
    <name type="scientific">[Eubacterium] siraeum CAG:80</name>
    <dbReference type="NCBI Taxonomy" id="1263080"/>
    <lineage>
        <taxon>Bacteria</taxon>
        <taxon>Bacillati</taxon>
        <taxon>Bacillota</taxon>
        <taxon>Clostridia</taxon>
        <taxon>Eubacteriales</taxon>
        <taxon>Oscillospiraceae</taxon>
        <taxon>Oscillospiraceae incertae sedis</taxon>
    </lineage>
</organism>
<evidence type="ECO:0000256" key="1">
    <source>
        <dbReference type="SAM" id="Phobius"/>
    </source>
</evidence>
<dbReference type="Gene3D" id="1.20.50.40">
    <property type="match status" value="2"/>
</dbReference>